<keyword evidence="2" id="KW-1185">Reference proteome</keyword>
<name>A0ABW5MCI3_9BACT</name>
<proteinExistence type="predicted"/>
<dbReference type="EMBL" id="JBHULN010000025">
    <property type="protein sequence ID" value="MFD2574201.1"/>
    <property type="molecule type" value="Genomic_DNA"/>
</dbReference>
<evidence type="ECO:0000313" key="2">
    <source>
        <dbReference type="Proteomes" id="UP001597469"/>
    </source>
</evidence>
<dbReference type="Proteomes" id="UP001597469">
    <property type="component" value="Unassembled WGS sequence"/>
</dbReference>
<reference evidence="2" key="1">
    <citation type="journal article" date="2019" name="Int. J. Syst. Evol. Microbiol.">
        <title>The Global Catalogue of Microorganisms (GCM) 10K type strain sequencing project: providing services to taxonomists for standard genome sequencing and annotation.</title>
        <authorList>
            <consortium name="The Broad Institute Genomics Platform"/>
            <consortium name="The Broad Institute Genome Sequencing Center for Infectious Disease"/>
            <person name="Wu L."/>
            <person name="Ma J."/>
        </authorList>
    </citation>
    <scope>NUCLEOTIDE SEQUENCE [LARGE SCALE GENOMIC DNA]</scope>
    <source>
        <strain evidence="2">KCTC 42805</strain>
    </source>
</reference>
<gene>
    <name evidence="1" type="ORF">ACFSUS_26435</name>
</gene>
<protein>
    <recommendedName>
        <fullName evidence="3">PD-(D/E)XK nuclease superfamily protein</fullName>
    </recommendedName>
</protein>
<dbReference type="RefSeq" id="WP_381527650.1">
    <property type="nucleotide sequence ID" value="NZ_JBHULN010000025.1"/>
</dbReference>
<organism evidence="1 2">
    <name type="scientific">Spirosoma soli</name>
    <dbReference type="NCBI Taxonomy" id="1770529"/>
    <lineage>
        <taxon>Bacteria</taxon>
        <taxon>Pseudomonadati</taxon>
        <taxon>Bacteroidota</taxon>
        <taxon>Cytophagia</taxon>
        <taxon>Cytophagales</taxon>
        <taxon>Cytophagaceae</taxon>
        <taxon>Spirosoma</taxon>
    </lineage>
</organism>
<evidence type="ECO:0008006" key="3">
    <source>
        <dbReference type="Google" id="ProtNLM"/>
    </source>
</evidence>
<accession>A0ABW5MCI3</accession>
<sequence length="363" mass="42039">MATSENRPNLFSYATSELSQDAFICWLAAWADPKWKNADTNLHQTAIEFVVSMIRKVKPDYNLAAIKTVEVRRQVEKLDILIEVNKNLREDRLAILVEDKTHTDHHSGQLQRHFDNAEKHYPIDQIIPIYFKTGYQSKFDVSQYKTYLRKEFLQLLQKGSQTVNNAIYSDFLTHLEGMEAAVSQFLYKPLISDNGESAWGNNDRRGFFMHLYNIFSTTDSKADWGYVANASGGFFGFWWDFEDHDQGDYWTYLQLEGDKLCYKIGFSDKAYNTENWKTKAQALKLAWAGILIKLDHELTDKYTKIGKTMTIARKADGVKYLIVKADGTLDLDNTVGRLRKAQEIIKKARQSFTIFLQQWPTDS</sequence>
<comment type="caution">
    <text evidence="1">The sequence shown here is derived from an EMBL/GenBank/DDBJ whole genome shotgun (WGS) entry which is preliminary data.</text>
</comment>
<evidence type="ECO:0000313" key="1">
    <source>
        <dbReference type="EMBL" id="MFD2574201.1"/>
    </source>
</evidence>